<keyword evidence="3" id="KW-0812">Transmembrane</keyword>
<dbReference type="PANTHER" id="PTHR45138:SF9">
    <property type="entry name" value="DIGUANYLATE CYCLASE DGCM-RELATED"/>
    <property type="match status" value="1"/>
</dbReference>
<dbReference type="PANTHER" id="PTHR45138">
    <property type="entry name" value="REGULATORY COMPONENTS OF SENSORY TRANSDUCTION SYSTEM"/>
    <property type="match status" value="1"/>
</dbReference>
<comment type="caution">
    <text evidence="5">The sequence shown here is derived from an EMBL/GenBank/DDBJ whole genome shotgun (WGS) entry which is preliminary data.</text>
</comment>
<keyword evidence="3" id="KW-1133">Transmembrane helix</keyword>
<dbReference type="InterPro" id="IPR000160">
    <property type="entry name" value="GGDEF_dom"/>
</dbReference>
<dbReference type="Gene3D" id="3.30.70.270">
    <property type="match status" value="1"/>
</dbReference>
<evidence type="ECO:0000259" key="4">
    <source>
        <dbReference type="PROSITE" id="PS50887"/>
    </source>
</evidence>
<dbReference type="NCBIfam" id="TIGR00254">
    <property type="entry name" value="GGDEF"/>
    <property type="match status" value="1"/>
</dbReference>
<dbReference type="Pfam" id="PF00990">
    <property type="entry name" value="GGDEF"/>
    <property type="match status" value="1"/>
</dbReference>
<dbReference type="CDD" id="cd01949">
    <property type="entry name" value="GGDEF"/>
    <property type="match status" value="1"/>
</dbReference>
<keyword evidence="3" id="KW-0472">Membrane</keyword>
<keyword evidence="6" id="KW-1185">Reference proteome</keyword>
<evidence type="ECO:0000313" key="5">
    <source>
        <dbReference type="EMBL" id="GLQ88409.1"/>
    </source>
</evidence>
<dbReference type="InterPro" id="IPR050469">
    <property type="entry name" value="Diguanylate_Cyclase"/>
</dbReference>
<dbReference type="SUPFAM" id="SSF55073">
    <property type="entry name" value="Nucleotide cyclase"/>
    <property type="match status" value="1"/>
</dbReference>
<name>A0ABQ5X9V0_9GAMM</name>
<feature type="transmembrane region" description="Helical" evidence="3">
    <location>
        <begin position="154"/>
        <end position="172"/>
    </location>
</feature>
<gene>
    <name evidence="5" type="ORF">GCM10007898_19780</name>
</gene>
<dbReference type="EC" id="2.7.7.65" evidence="1"/>
<comment type="catalytic activity">
    <reaction evidence="2">
        <text>2 GTP = 3',3'-c-di-GMP + 2 diphosphate</text>
        <dbReference type="Rhea" id="RHEA:24898"/>
        <dbReference type="ChEBI" id="CHEBI:33019"/>
        <dbReference type="ChEBI" id="CHEBI:37565"/>
        <dbReference type="ChEBI" id="CHEBI:58805"/>
        <dbReference type="EC" id="2.7.7.65"/>
    </reaction>
</comment>
<dbReference type="InterPro" id="IPR043128">
    <property type="entry name" value="Rev_trsase/Diguanyl_cyclase"/>
</dbReference>
<dbReference type="RefSeq" id="WP_284331850.1">
    <property type="nucleotide sequence ID" value="NZ_BSOA01000015.1"/>
</dbReference>
<sequence length="391" mass="42615">MHLNVETLALINGGQAVVLALLLWFGTRNGSNNAVQGLRMRATALLIEACGDFILAFDFKLSPLTVLLVGNTFNLVAQALTVVALRIVLNRPLRWREAIALGVGGWLGVTYFAAVHPDYLLRVLWGSVFLTGNAVLNIAALWGGCNKRDTRAQCLLLWAYLLAVALLVWRNVSLWTEIAPPQGIGAPTAVNVVYVFLLGMQPLMASVGFLLLYNEILQRELHDLARIDPLTGVTNRLGLLEASEMLLARARTRREPIGVLLIDADHFKSINDRFGHDDGDRVLLELVFNIRRMLRTGDLVGRVGGEEFLVLSPSVKEADLLALAERIRGAVERTAFNIAGQAYTLTVSIGAAIADPGEPDMMGARRRADTALYDAKRAGRNCVMISAAALT</sequence>
<dbReference type="PROSITE" id="PS50887">
    <property type="entry name" value="GGDEF"/>
    <property type="match status" value="1"/>
</dbReference>
<evidence type="ECO:0000256" key="2">
    <source>
        <dbReference type="ARBA" id="ARBA00034247"/>
    </source>
</evidence>
<reference evidence="6" key="1">
    <citation type="journal article" date="2019" name="Int. J. Syst. Evol. Microbiol.">
        <title>The Global Catalogue of Microorganisms (GCM) 10K type strain sequencing project: providing services to taxonomists for standard genome sequencing and annotation.</title>
        <authorList>
            <consortium name="The Broad Institute Genomics Platform"/>
            <consortium name="The Broad Institute Genome Sequencing Center for Infectious Disease"/>
            <person name="Wu L."/>
            <person name="Ma J."/>
        </authorList>
    </citation>
    <scope>NUCLEOTIDE SEQUENCE [LARGE SCALE GENOMIC DNA]</scope>
    <source>
        <strain evidence="6">NBRC 111981</strain>
    </source>
</reference>
<evidence type="ECO:0000256" key="1">
    <source>
        <dbReference type="ARBA" id="ARBA00012528"/>
    </source>
</evidence>
<feature type="transmembrane region" description="Helical" evidence="3">
    <location>
        <begin position="98"/>
        <end position="117"/>
    </location>
</feature>
<dbReference type="EMBL" id="BSOA01000015">
    <property type="protein sequence ID" value="GLQ88409.1"/>
    <property type="molecule type" value="Genomic_DNA"/>
</dbReference>
<proteinExistence type="predicted"/>
<dbReference type="Proteomes" id="UP001156627">
    <property type="component" value="Unassembled WGS sequence"/>
</dbReference>
<dbReference type="InterPro" id="IPR029787">
    <property type="entry name" value="Nucleotide_cyclase"/>
</dbReference>
<evidence type="ECO:0000313" key="6">
    <source>
        <dbReference type="Proteomes" id="UP001156627"/>
    </source>
</evidence>
<accession>A0ABQ5X9V0</accession>
<feature type="transmembrane region" description="Helical" evidence="3">
    <location>
        <begin position="63"/>
        <end position="89"/>
    </location>
</feature>
<feature type="transmembrane region" description="Helical" evidence="3">
    <location>
        <begin position="123"/>
        <end position="142"/>
    </location>
</feature>
<feature type="domain" description="GGDEF" evidence="4">
    <location>
        <begin position="255"/>
        <end position="388"/>
    </location>
</feature>
<evidence type="ECO:0000256" key="3">
    <source>
        <dbReference type="SAM" id="Phobius"/>
    </source>
</evidence>
<feature type="transmembrane region" description="Helical" evidence="3">
    <location>
        <begin position="192"/>
        <end position="213"/>
    </location>
</feature>
<dbReference type="SMART" id="SM00267">
    <property type="entry name" value="GGDEF"/>
    <property type="match status" value="1"/>
</dbReference>
<feature type="transmembrane region" description="Helical" evidence="3">
    <location>
        <begin position="6"/>
        <end position="26"/>
    </location>
</feature>
<organism evidence="5 6">
    <name type="scientific">Dyella flagellata</name>
    <dbReference type="NCBI Taxonomy" id="1867833"/>
    <lineage>
        <taxon>Bacteria</taxon>
        <taxon>Pseudomonadati</taxon>
        <taxon>Pseudomonadota</taxon>
        <taxon>Gammaproteobacteria</taxon>
        <taxon>Lysobacterales</taxon>
        <taxon>Rhodanobacteraceae</taxon>
        <taxon>Dyella</taxon>
    </lineage>
</organism>
<protein>
    <recommendedName>
        <fullName evidence="1">diguanylate cyclase</fullName>
        <ecNumber evidence="1">2.7.7.65</ecNumber>
    </recommendedName>
</protein>